<proteinExistence type="predicted"/>
<gene>
    <name evidence="2" type="ORF">BD310DRAFT_940180</name>
</gene>
<dbReference type="EMBL" id="ML145249">
    <property type="protein sequence ID" value="TBU52473.1"/>
    <property type="molecule type" value="Genomic_DNA"/>
</dbReference>
<accession>A0A4V2K6J1</accession>
<dbReference type="AlphaFoldDB" id="A0A4V2K6J1"/>
<reference evidence="2 3" key="1">
    <citation type="submission" date="2019-01" db="EMBL/GenBank/DDBJ databases">
        <title>Draft genome sequences of three monokaryotic isolates of the white-rot basidiomycete fungus Dichomitus squalens.</title>
        <authorList>
            <consortium name="DOE Joint Genome Institute"/>
            <person name="Lopez S.C."/>
            <person name="Andreopoulos B."/>
            <person name="Pangilinan J."/>
            <person name="Lipzen A."/>
            <person name="Riley R."/>
            <person name="Ahrendt S."/>
            <person name="Ng V."/>
            <person name="Barry K."/>
            <person name="Daum C."/>
            <person name="Grigoriev I.V."/>
            <person name="Hilden K.S."/>
            <person name="Makela M.R."/>
            <person name="de Vries R.P."/>
        </authorList>
    </citation>
    <scope>NUCLEOTIDE SEQUENCE [LARGE SCALE GENOMIC DNA]</scope>
    <source>
        <strain evidence="2 3">CBS 464.89</strain>
    </source>
</reference>
<organism evidence="2 3">
    <name type="scientific">Dichomitus squalens</name>
    <dbReference type="NCBI Taxonomy" id="114155"/>
    <lineage>
        <taxon>Eukaryota</taxon>
        <taxon>Fungi</taxon>
        <taxon>Dikarya</taxon>
        <taxon>Basidiomycota</taxon>
        <taxon>Agaricomycotina</taxon>
        <taxon>Agaricomycetes</taxon>
        <taxon>Polyporales</taxon>
        <taxon>Polyporaceae</taxon>
        <taxon>Dichomitus</taxon>
    </lineage>
</organism>
<evidence type="ECO:0000313" key="2">
    <source>
        <dbReference type="EMBL" id="TBU52473.1"/>
    </source>
</evidence>
<sequence length="99" mass="10634">MSCSCRCMSPLDQLGFSEIQLHAPSVSISAALTIVALPARSPPPLPQSFASPLCIPVSMDDTEESEREPIALSDGLDERAQEDAIRGRADDREPLGGRR</sequence>
<name>A0A4V2K6J1_9APHY</name>
<dbReference type="Proteomes" id="UP000292082">
    <property type="component" value="Unassembled WGS sequence"/>
</dbReference>
<evidence type="ECO:0000256" key="1">
    <source>
        <dbReference type="SAM" id="MobiDB-lite"/>
    </source>
</evidence>
<evidence type="ECO:0000313" key="3">
    <source>
        <dbReference type="Proteomes" id="UP000292082"/>
    </source>
</evidence>
<keyword evidence="3" id="KW-1185">Reference proteome</keyword>
<feature type="region of interest" description="Disordered" evidence="1">
    <location>
        <begin position="59"/>
        <end position="99"/>
    </location>
</feature>
<protein>
    <submittedName>
        <fullName evidence="2">Uncharacterized protein</fullName>
    </submittedName>
</protein>
<feature type="compositionally biased region" description="Basic and acidic residues" evidence="1">
    <location>
        <begin position="76"/>
        <end position="99"/>
    </location>
</feature>